<organism evidence="6 7">
    <name type="scientific">Arthrobacter cavernae</name>
    <dbReference type="NCBI Taxonomy" id="2817681"/>
    <lineage>
        <taxon>Bacteria</taxon>
        <taxon>Bacillati</taxon>
        <taxon>Actinomycetota</taxon>
        <taxon>Actinomycetes</taxon>
        <taxon>Micrococcales</taxon>
        <taxon>Micrococcaceae</taxon>
        <taxon>Arthrobacter</taxon>
    </lineage>
</organism>
<dbReference type="PANTHER" id="PTHR30346">
    <property type="entry name" value="TRANSCRIPTIONAL DUAL REGULATOR HCAR-RELATED"/>
    <property type="match status" value="1"/>
</dbReference>
<dbReference type="Gene3D" id="3.40.190.10">
    <property type="entry name" value="Periplasmic binding protein-like II"/>
    <property type="match status" value="2"/>
</dbReference>
<dbReference type="GO" id="GO:0032993">
    <property type="term" value="C:protein-DNA complex"/>
    <property type="evidence" value="ECO:0007669"/>
    <property type="project" value="TreeGrafter"/>
</dbReference>
<keyword evidence="4" id="KW-0804">Transcription</keyword>
<dbReference type="CDD" id="cd08414">
    <property type="entry name" value="PBP2_LTTR_aromatics_like"/>
    <property type="match status" value="1"/>
</dbReference>
<evidence type="ECO:0000256" key="2">
    <source>
        <dbReference type="ARBA" id="ARBA00023015"/>
    </source>
</evidence>
<dbReference type="FunFam" id="1.10.10.10:FF:000001">
    <property type="entry name" value="LysR family transcriptional regulator"/>
    <property type="match status" value="1"/>
</dbReference>
<comment type="similarity">
    <text evidence="1">Belongs to the LysR transcriptional regulatory family.</text>
</comment>
<dbReference type="GO" id="GO:0003677">
    <property type="term" value="F:DNA binding"/>
    <property type="evidence" value="ECO:0007669"/>
    <property type="project" value="UniProtKB-KW"/>
</dbReference>
<dbReference type="PANTHER" id="PTHR30346:SF0">
    <property type="entry name" value="HCA OPERON TRANSCRIPTIONAL ACTIVATOR HCAR"/>
    <property type="match status" value="1"/>
</dbReference>
<feature type="domain" description="HTH lysR-type" evidence="5">
    <location>
        <begin position="1"/>
        <end position="58"/>
    </location>
</feature>
<dbReference type="InterPro" id="IPR036388">
    <property type="entry name" value="WH-like_DNA-bd_sf"/>
</dbReference>
<dbReference type="AlphaFoldDB" id="A0A939KQB4"/>
<evidence type="ECO:0000256" key="3">
    <source>
        <dbReference type="ARBA" id="ARBA00023125"/>
    </source>
</evidence>
<keyword evidence="7" id="KW-1185">Reference proteome</keyword>
<name>A0A939KQB4_9MICC</name>
<evidence type="ECO:0000256" key="4">
    <source>
        <dbReference type="ARBA" id="ARBA00023163"/>
    </source>
</evidence>
<dbReference type="GO" id="GO:0003700">
    <property type="term" value="F:DNA-binding transcription factor activity"/>
    <property type="evidence" value="ECO:0007669"/>
    <property type="project" value="InterPro"/>
</dbReference>
<dbReference type="Proteomes" id="UP000664164">
    <property type="component" value="Unassembled WGS sequence"/>
</dbReference>
<dbReference type="SUPFAM" id="SSF46785">
    <property type="entry name" value="Winged helix' DNA-binding domain"/>
    <property type="match status" value="1"/>
</dbReference>
<comment type="caution">
    <text evidence="6">The sequence shown here is derived from an EMBL/GenBank/DDBJ whole genome shotgun (WGS) entry which is preliminary data.</text>
</comment>
<evidence type="ECO:0000313" key="7">
    <source>
        <dbReference type="Proteomes" id="UP000664164"/>
    </source>
</evidence>
<accession>A0A939KQB4</accession>
<protein>
    <submittedName>
        <fullName evidence="6">LysR family transcriptional regulator</fullName>
    </submittedName>
</protein>
<reference evidence="6" key="1">
    <citation type="submission" date="2021-03" db="EMBL/GenBank/DDBJ databases">
        <title>A new species, PO-11, isolated from a karst cave deposit.</title>
        <authorList>
            <person name="Zhaoxiaoyong W."/>
        </authorList>
    </citation>
    <scope>NUCLEOTIDE SEQUENCE</scope>
    <source>
        <strain evidence="6">PO-11</strain>
    </source>
</reference>
<dbReference type="EMBL" id="JAFNLL010000071">
    <property type="protein sequence ID" value="MBO1269925.1"/>
    <property type="molecule type" value="Genomic_DNA"/>
</dbReference>
<proteinExistence type="inferred from homology"/>
<dbReference type="InterPro" id="IPR000847">
    <property type="entry name" value="LysR_HTH_N"/>
</dbReference>
<evidence type="ECO:0000313" key="6">
    <source>
        <dbReference type="EMBL" id="MBO1269925.1"/>
    </source>
</evidence>
<dbReference type="Pfam" id="PF03466">
    <property type="entry name" value="LysR_substrate"/>
    <property type="match status" value="1"/>
</dbReference>
<keyword evidence="2" id="KW-0805">Transcription regulation</keyword>
<dbReference type="Pfam" id="PF00126">
    <property type="entry name" value="HTH_1"/>
    <property type="match status" value="1"/>
</dbReference>
<dbReference type="PROSITE" id="PS50931">
    <property type="entry name" value="HTH_LYSR"/>
    <property type="match status" value="1"/>
</dbReference>
<dbReference type="InterPro" id="IPR005119">
    <property type="entry name" value="LysR_subst-bd"/>
</dbReference>
<keyword evidence="3" id="KW-0238">DNA-binding</keyword>
<dbReference type="Gene3D" id="1.10.10.10">
    <property type="entry name" value="Winged helix-like DNA-binding domain superfamily/Winged helix DNA-binding domain"/>
    <property type="match status" value="1"/>
</dbReference>
<dbReference type="InterPro" id="IPR036390">
    <property type="entry name" value="WH_DNA-bd_sf"/>
</dbReference>
<evidence type="ECO:0000256" key="1">
    <source>
        <dbReference type="ARBA" id="ARBA00009437"/>
    </source>
</evidence>
<gene>
    <name evidence="6" type="ORF">J1902_18520</name>
</gene>
<dbReference type="PRINTS" id="PR00039">
    <property type="entry name" value="HTHLYSR"/>
</dbReference>
<evidence type="ECO:0000259" key="5">
    <source>
        <dbReference type="PROSITE" id="PS50931"/>
    </source>
</evidence>
<sequence length="307" mass="33016">MQINQLQAFLAVAQELHFGRAAARLHIAQPPLSRTIKQLETELGTLLFERNTRSVTLTASGQALVPAAREVLDAARRAEVAVKSAAHGQVGLVRIDFAGISTHGLVARLARAIRLLHPGIRLELSSQHFGQSAMRRLEHGETDIALGRWDFAPPEISTEVVMPDSLLMALPDTHPLAGEPELSIARFKDQPFVTLPPHEGAVLDDRLRLMSRAAGFSPDLAQVAPDTQTALALVGAEVGCHLTLASVARYADSTQVAFARLTESSPDVDLRAAWRSGDNAPALHTVLAELMAFTDKEDAEDPGALHG</sequence>
<dbReference type="SUPFAM" id="SSF53850">
    <property type="entry name" value="Periplasmic binding protein-like II"/>
    <property type="match status" value="1"/>
</dbReference>